<evidence type="ECO:0000313" key="3">
    <source>
        <dbReference type="Proteomes" id="UP000323324"/>
    </source>
</evidence>
<dbReference type="PANTHER" id="PTHR46211">
    <property type="entry name" value="GLYCEROPHOSPHORYL DIESTER PHOSPHODIESTERASE"/>
    <property type="match status" value="1"/>
</dbReference>
<protein>
    <submittedName>
        <fullName evidence="2">Glycerophosphodiester phosphodiesterase</fullName>
    </submittedName>
</protein>
<dbReference type="EMBL" id="VSKM01000002">
    <property type="protein sequence ID" value="TYB78150.1"/>
    <property type="molecule type" value="Genomic_DNA"/>
</dbReference>
<accession>A0A8H2QGD6</accession>
<proteinExistence type="predicted"/>
<comment type="caution">
    <text evidence="2">The sequence shown here is derived from an EMBL/GenBank/DDBJ whole genome shotgun (WGS) entry which is preliminary data.</text>
</comment>
<gene>
    <name evidence="2" type="ORF">ES676_02765</name>
</gene>
<keyword evidence="3" id="KW-1185">Reference proteome</keyword>
<dbReference type="Gene3D" id="3.20.20.190">
    <property type="entry name" value="Phosphatidylinositol (PI) phosphodiesterase"/>
    <property type="match status" value="1"/>
</dbReference>
<evidence type="ECO:0000259" key="1">
    <source>
        <dbReference type="PROSITE" id="PS51704"/>
    </source>
</evidence>
<dbReference type="RefSeq" id="WP_148368505.1">
    <property type="nucleotide sequence ID" value="NZ_VSKM01000002.1"/>
</dbReference>
<dbReference type="Proteomes" id="UP000323324">
    <property type="component" value="Unassembled WGS sequence"/>
</dbReference>
<evidence type="ECO:0000313" key="2">
    <source>
        <dbReference type="EMBL" id="TYB78150.1"/>
    </source>
</evidence>
<dbReference type="SUPFAM" id="SSF51695">
    <property type="entry name" value="PLC-like phosphodiesterases"/>
    <property type="match status" value="1"/>
</dbReference>
<dbReference type="InterPro" id="IPR030395">
    <property type="entry name" value="GP_PDE_dom"/>
</dbReference>
<dbReference type="AlphaFoldDB" id="A0A8H2QGD6"/>
<dbReference type="GO" id="GO:0006629">
    <property type="term" value="P:lipid metabolic process"/>
    <property type="evidence" value="ECO:0007669"/>
    <property type="project" value="InterPro"/>
</dbReference>
<dbReference type="GO" id="GO:0008081">
    <property type="term" value="F:phosphoric diester hydrolase activity"/>
    <property type="evidence" value="ECO:0007669"/>
    <property type="project" value="InterPro"/>
</dbReference>
<name>A0A8H2QGD6_9FLAO</name>
<dbReference type="InterPro" id="IPR017946">
    <property type="entry name" value="PLC-like_Pdiesterase_TIM-brl"/>
</dbReference>
<dbReference type="Pfam" id="PF03009">
    <property type="entry name" value="GDPD"/>
    <property type="match status" value="1"/>
</dbReference>
<organism evidence="2 3">
    <name type="scientific">Bizionia saleffrena</name>
    <dbReference type="NCBI Taxonomy" id="291189"/>
    <lineage>
        <taxon>Bacteria</taxon>
        <taxon>Pseudomonadati</taxon>
        <taxon>Bacteroidota</taxon>
        <taxon>Flavobacteriia</taxon>
        <taxon>Flavobacteriales</taxon>
        <taxon>Flavobacteriaceae</taxon>
        <taxon>Bizionia</taxon>
    </lineage>
</organism>
<dbReference type="PROSITE" id="PS51704">
    <property type="entry name" value="GP_PDE"/>
    <property type="match status" value="1"/>
</dbReference>
<dbReference type="PANTHER" id="PTHR46211:SF14">
    <property type="entry name" value="GLYCEROPHOSPHODIESTER PHOSPHODIESTERASE"/>
    <property type="match status" value="1"/>
</dbReference>
<reference evidence="2 3" key="1">
    <citation type="submission" date="2019-08" db="EMBL/GenBank/DDBJ databases">
        <title>Genomes of Antarctic Bizionia species.</title>
        <authorList>
            <person name="Bowman J.P."/>
        </authorList>
    </citation>
    <scope>NUCLEOTIDE SEQUENCE [LARGE SCALE GENOMIC DNA]</scope>
    <source>
        <strain evidence="2 3">HFD</strain>
    </source>
</reference>
<feature type="domain" description="GP-PDE" evidence="1">
    <location>
        <begin position="4"/>
        <end position="228"/>
    </location>
</feature>
<sequence>MSKLLKIGHRGAAGYLAENTIASFKKALECNVDGIELDVHLCASGELIVFHDFTLDRNTNATGEVSKCTLKQLQSVVVFDKHYISSLTEVLDVIDKKCIVNIELKGKNTAAETVRVIQKYIHEYNWSYSHFIVSSFQKHELETVSELDKKIPLAVLTKANLDEAIEFANTVGAKIIHPNFTLLSRDNVKRVQGEGYTINTWTVNEPESIARMKLYKVNGIIGDFPDRL</sequence>